<dbReference type="AlphaFoldDB" id="A0AAN3MBQ9"/>
<dbReference type="EMBL" id="ADWQ01000006">
    <property type="protein sequence ID" value="EFU36310.1"/>
    <property type="molecule type" value="Genomic_DNA"/>
</dbReference>
<accession>A0AAN3MBQ9</accession>
<organism evidence="1 2">
    <name type="scientific">Escherichia coli MS 85-1</name>
    <dbReference type="NCBI Taxonomy" id="679202"/>
    <lineage>
        <taxon>Bacteria</taxon>
        <taxon>Pseudomonadati</taxon>
        <taxon>Pseudomonadota</taxon>
        <taxon>Gammaproteobacteria</taxon>
        <taxon>Enterobacterales</taxon>
        <taxon>Enterobacteriaceae</taxon>
        <taxon>Escherichia</taxon>
    </lineage>
</organism>
<protein>
    <submittedName>
        <fullName evidence="1">Uncharacterized protein</fullName>
    </submittedName>
</protein>
<comment type="caution">
    <text evidence="1">The sequence shown here is derived from an EMBL/GenBank/DDBJ whole genome shotgun (WGS) entry which is preliminary data.</text>
</comment>
<evidence type="ECO:0000313" key="1">
    <source>
        <dbReference type="EMBL" id="EFU36310.1"/>
    </source>
</evidence>
<name>A0AAN3MBQ9_ECOLX</name>
<dbReference type="Proteomes" id="UP000005056">
    <property type="component" value="Unassembled WGS sequence"/>
</dbReference>
<evidence type="ECO:0000313" key="2">
    <source>
        <dbReference type="Proteomes" id="UP000005056"/>
    </source>
</evidence>
<proteinExistence type="predicted"/>
<reference evidence="1 2" key="1">
    <citation type="submission" date="2010-09" db="EMBL/GenBank/DDBJ databases">
        <authorList>
            <person name="Weinstock G."/>
            <person name="Sodergren E."/>
            <person name="Clifton S."/>
            <person name="Fulton L."/>
            <person name="Fulton B."/>
            <person name="Courtney L."/>
            <person name="Fronick C."/>
            <person name="Harrison M."/>
            <person name="Strong C."/>
            <person name="Farmer C."/>
            <person name="Delahaunty K."/>
            <person name="Markovic C."/>
            <person name="Hall O."/>
            <person name="Minx P."/>
            <person name="Tomlinson C."/>
            <person name="Mitreva M."/>
            <person name="Hou S."/>
            <person name="Chen J."/>
            <person name="Wollam A."/>
            <person name="Pepin K.H."/>
            <person name="Johnson M."/>
            <person name="Bhonagiri V."/>
            <person name="Zhang X."/>
            <person name="Suruliraj S."/>
            <person name="Warren W."/>
            <person name="Chinwalla A."/>
            <person name="Mardis E.R."/>
            <person name="Wilson R.K."/>
        </authorList>
    </citation>
    <scope>NUCLEOTIDE SEQUENCE [LARGE SCALE GENOMIC DNA]</scope>
    <source>
        <strain evidence="1 2">MS 85-1</strain>
    </source>
</reference>
<sequence length="46" mass="5584">MRHEYYILPENRANSIYCRDHVGLISEAHQAMLQKKPRYKPWQNPT</sequence>
<gene>
    <name evidence="1" type="ORF">HMPREF9350_01981</name>
</gene>